<feature type="binding site" evidence="11">
    <location>
        <position position="293"/>
    </location>
    <ligand>
        <name>FMN</name>
        <dbReference type="ChEBI" id="CHEBI:58210"/>
    </ligand>
</feature>
<dbReference type="GO" id="GO:0010181">
    <property type="term" value="F:FMN binding"/>
    <property type="evidence" value="ECO:0007669"/>
    <property type="project" value="TreeGrafter"/>
</dbReference>
<dbReference type="EC" id="4.2.3.5" evidence="3 11"/>
<comment type="caution">
    <text evidence="11">Lacks conserved residue(s) required for the propagation of feature annotation.</text>
</comment>
<evidence type="ECO:0000256" key="3">
    <source>
        <dbReference type="ARBA" id="ARBA00013036"/>
    </source>
</evidence>
<dbReference type="PANTHER" id="PTHR21085">
    <property type="entry name" value="CHORISMATE SYNTHASE"/>
    <property type="match status" value="1"/>
</dbReference>
<comment type="caution">
    <text evidence="13">The sequence shown here is derived from an EMBL/GenBank/DDBJ whole genome shotgun (WGS) entry which is preliminary data.</text>
</comment>
<keyword evidence="7 11" id="KW-0274">FAD</keyword>
<evidence type="ECO:0000256" key="6">
    <source>
        <dbReference type="ARBA" id="ARBA00022643"/>
    </source>
</evidence>
<evidence type="ECO:0000313" key="14">
    <source>
        <dbReference type="Proteomes" id="UP000031307"/>
    </source>
</evidence>
<dbReference type="InterPro" id="IPR020541">
    <property type="entry name" value="Chorismate_synthase_CS"/>
</dbReference>
<dbReference type="InterPro" id="IPR035904">
    <property type="entry name" value="Chorismate_synth_AroC_sf"/>
</dbReference>
<dbReference type="PROSITE" id="PS00788">
    <property type="entry name" value="CHORISMATE_SYNTHASE_2"/>
    <property type="match status" value="1"/>
</dbReference>
<dbReference type="PROSITE" id="PS00787">
    <property type="entry name" value="CHORISMATE_SYNTHASE_1"/>
    <property type="match status" value="1"/>
</dbReference>
<dbReference type="HAMAP" id="MF_00300">
    <property type="entry name" value="Chorismate_synth"/>
    <property type="match status" value="1"/>
</dbReference>
<dbReference type="Pfam" id="PF01264">
    <property type="entry name" value="Chorismate_synt"/>
    <property type="match status" value="1"/>
</dbReference>
<comment type="subunit">
    <text evidence="11">Homotetramer.</text>
</comment>
<evidence type="ECO:0000256" key="4">
    <source>
        <dbReference type="ARBA" id="ARBA00022605"/>
    </source>
</evidence>
<feature type="binding site" evidence="11">
    <location>
        <begin position="131"/>
        <end position="133"/>
    </location>
    <ligand>
        <name>FMN</name>
        <dbReference type="ChEBI" id="CHEBI:58210"/>
    </ligand>
</feature>
<dbReference type="CDD" id="cd07304">
    <property type="entry name" value="Chorismate_synthase"/>
    <property type="match status" value="1"/>
</dbReference>
<evidence type="ECO:0000256" key="5">
    <source>
        <dbReference type="ARBA" id="ARBA00022630"/>
    </source>
</evidence>
<sequence>MTRRSSMASNTFGNIFRMTTWGESHGKAIGVVVDGCPAGLDIHESDIQTALALRAPGRNLYTSPRVENDKAQILSGIFEGKTTGAPISILISNHDADSSKYECIKDLLRPGHANYTYLEKYGIFDYRGGGRASARETACRVAAGAIAKKLLQIQGIQIIAYIKQIGLIQANVDVRQIEEMRNLMEQNPLFCPDLNSVPAMIDLIEKAINEKDSLGGVVEFAALSIPVGLGDPIYQKLEAHLAYAMMSIPASKGFEIGEGFQSVSMPGSVHNDRFENISGKIQTETNHAGGILGGISNGMPIVGRVAFKPTSSIMQPQKTVTMQGEMAAFQLPEGSRHDPCVAIRAVPVVEAMLAIVLADAMLLNRCVKL</sequence>
<accession>A0A0C1C0S9</accession>
<evidence type="ECO:0000256" key="1">
    <source>
        <dbReference type="ARBA" id="ARBA00005044"/>
    </source>
</evidence>
<reference evidence="13 14" key="1">
    <citation type="journal article" date="2014" name="Mol. Biol. Evol.">
        <title>Massive expansion of Ubiquitination-related gene families within the Chlamydiae.</title>
        <authorList>
            <person name="Domman D."/>
            <person name="Collingro A."/>
            <person name="Lagkouvardos I."/>
            <person name="Gehre L."/>
            <person name="Weinmaier T."/>
            <person name="Rattei T."/>
            <person name="Subtil A."/>
            <person name="Horn M."/>
        </authorList>
    </citation>
    <scope>NUCLEOTIDE SEQUENCE [LARGE SCALE GENOMIC DNA]</scope>
    <source>
        <strain evidence="13 14">OEW1</strain>
    </source>
</reference>
<keyword evidence="9 11" id="KW-0057">Aromatic amino acid biosynthesis</keyword>
<dbReference type="UniPathway" id="UPA00053">
    <property type="reaction ID" value="UER00090"/>
</dbReference>
<feature type="binding site" evidence="11">
    <location>
        <position position="336"/>
    </location>
    <ligand>
        <name>FMN</name>
        <dbReference type="ChEBI" id="CHEBI:58210"/>
    </ligand>
</feature>
<dbReference type="AlphaFoldDB" id="A0A0C1C0S9"/>
<dbReference type="Proteomes" id="UP000031307">
    <property type="component" value="Unassembled WGS sequence"/>
</dbReference>
<evidence type="ECO:0000256" key="7">
    <source>
        <dbReference type="ARBA" id="ARBA00022827"/>
    </source>
</evidence>
<dbReference type="NCBIfam" id="TIGR00033">
    <property type="entry name" value="aroC"/>
    <property type="match status" value="1"/>
</dbReference>
<dbReference type="GO" id="GO:0004107">
    <property type="term" value="F:chorismate synthase activity"/>
    <property type="evidence" value="ECO:0007669"/>
    <property type="project" value="UniProtKB-UniRule"/>
</dbReference>
<comment type="similarity">
    <text evidence="2 11 12">Belongs to the chorismate synthase family.</text>
</comment>
<organism evidence="13 14">
    <name type="scientific">Parachlamydia acanthamoebae</name>
    <dbReference type="NCBI Taxonomy" id="83552"/>
    <lineage>
        <taxon>Bacteria</taxon>
        <taxon>Pseudomonadati</taxon>
        <taxon>Chlamydiota</taxon>
        <taxon>Chlamydiia</taxon>
        <taxon>Parachlamydiales</taxon>
        <taxon>Parachlamydiaceae</taxon>
        <taxon>Parachlamydia</taxon>
    </lineage>
</organism>
<dbReference type="Gene3D" id="3.60.150.10">
    <property type="entry name" value="Chorismate synthase AroC"/>
    <property type="match status" value="1"/>
</dbReference>
<evidence type="ECO:0000256" key="10">
    <source>
        <dbReference type="ARBA" id="ARBA00023239"/>
    </source>
</evidence>
<dbReference type="GO" id="GO:0009073">
    <property type="term" value="P:aromatic amino acid family biosynthetic process"/>
    <property type="evidence" value="ECO:0007669"/>
    <property type="project" value="UniProtKB-KW"/>
</dbReference>
<evidence type="ECO:0000256" key="2">
    <source>
        <dbReference type="ARBA" id="ARBA00008014"/>
    </source>
</evidence>
<dbReference type="GO" id="GO:0009423">
    <property type="term" value="P:chorismate biosynthetic process"/>
    <property type="evidence" value="ECO:0007669"/>
    <property type="project" value="UniProtKB-UniRule"/>
</dbReference>
<keyword evidence="8 11" id="KW-0521">NADP</keyword>
<comment type="pathway">
    <text evidence="1 11 12">Metabolic intermediate biosynthesis; chorismate biosynthesis; chorismate from D-erythrose 4-phosphate and phosphoenolpyruvate: step 7/7.</text>
</comment>
<evidence type="ECO:0000256" key="12">
    <source>
        <dbReference type="RuleBase" id="RU000605"/>
    </source>
</evidence>
<comment type="catalytic activity">
    <reaction evidence="11 12">
        <text>5-O-(1-carboxyvinyl)-3-phosphoshikimate = chorismate + phosphate</text>
        <dbReference type="Rhea" id="RHEA:21020"/>
        <dbReference type="ChEBI" id="CHEBI:29748"/>
        <dbReference type="ChEBI" id="CHEBI:43474"/>
        <dbReference type="ChEBI" id="CHEBI:57701"/>
        <dbReference type="EC" id="4.2.3.5"/>
    </reaction>
</comment>
<evidence type="ECO:0000256" key="9">
    <source>
        <dbReference type="ARBA" id="ARBA00023141"/>
    </source>
</evidence>
<gene>
    <name evidence="11 13" type="primary">aroC</name>
    <name evidence="13" type="ORF">DB43_GR00180</name>
</gene>
<dbReference type="SUPFAM" id="SSF103263">
    <property type="entry name" value="Chorismate synthase, AroC"/>
    <property type="match status" value="1"/>
</dbReference>
<dbReference type="PATRIC" id="fig|83552.4.peg.1616"/>
<comment type="cofactor">
    <cofactor evidence="11 12">
        <name>FMNH2</name>
        <dbReference type="ChEBI" id="CHEBI:57618"/>
    </cofactor>
    <text evidence="11 12">Reduced FMN (FMNH(2)).</text>
</comment>
<dbReference type="InterPro" id="IPR000453">
    <property type="entry name" value="Chorismate_synth"/>
</dbReference>
<keyword evidence="4 11" id="KW-0028">Amino-acid biosynthesis</keyword>
<evidence type="ECO:0000256" key="11">
    <source>
        <dbReference type="HAMAP-Rule" id="MF_00300"/>
    </source>
</evidence>
<dbReference type="EMBL" id="JSAM01000087">
    <property type="protein sequence ID" value="KIA77251.1"/>
    <property type="molecule type" value="Genomic_DNA"/>
</dbReference>
<evidence type="ECO:0000313" key="13">
    <source>
        <dbReference type="EMBL" id="KIA77251.1"/>
    </source>
</evidence>
<feature type="binding site" evidence="11">
    <location>
        <begin position="308"/>
        <end position="312"/>
    </location>
    <ligand>
        <name>FMN</name>
        <dbReference type="ChEBI" id="CHEBI:58210"/>
    </ligand>
</feature>
<dbReference type="GO" id="GO:0008652">
    <property type="term" value="P:amino acid biosynthetic process"/>
    <property type="evidence" value="ECO:0007669"/>
    <property type="project" value="UniProtKB-KW"/>
</dbReference>
<keyword evidence="10 11" id="KW-0456">Lyase</keyword>
<keyword evidence="6 11" id="KW-0288">FMN</keyword>
<feature type="binding site" evidence="11">
    <location>
        <position position="54"/>
    </location>
    <ligand>
        <name>NADP(+)</name>
        <dbReference type="ChEBI" id="CHEBI:58349"/>
    </ligand>
</feature>
<dbReference type="NCBIfam" id="NF003793">
    <property type="entry name" value="PRK05382.1"/>
    <property type="match status" value="1"/>
</dbReference>
<keyword evidence="5 11" id="KW-0285">Flavoprotein</keyword>
<name>A0A0C1C0S9_9BACT</name>
<dbReference type="PROSITE" id="PS00789">
    <property type="entry name" value="CHORISMATE_SYNTHASE_3"/>
    <property type="match status" value="1"/>
</dbReference>
<dbReference type="FunFam" id="3.60.150.10:FF:000002">
    <property type="entry name" value="Chorismate synthase"/>
    <property type="match status" value="1"/>
</dbReference>
<dbReference type="GO" id="GO:0005829">
    <property type="term" value="C:cytosol"/>
    <property type="evidence" value="ECO:0007669"/>
    <property type="project" value="TreeGrafter"/>
</dbReference>
<comment type="function">
    <text evidence="11">Catalyzes the anti-1,4-elimination of the C-3 phosphate and the C-6 proR hydrogen from 5-enolpyruvylshikimate-3-phosphate (EPSP) to yield chorismate, which is the branch point compound that serves as the starting substrate for the three terminal pathways of aromatic amino acid biosynthesis. This reaction introduces a second double bond into the aromatic ring system.</text>
</comment>
<evidence type="ECO:0000256" key="8">
    <source>
        <dbReference type="ARBA" id="ARBA00022857"/>
    </source>
</evidence>
<proteinExistence type="inferred from homology"/>
<dbReference type="PANTHER" id="PTHR21085:SF0">
    <property type="entry name" value="CHORISMATE SYNTHASE"/>
    <property type="match status" value="1"/>
</dbReference>
<dbReference type="PIRSF" id="PIRSF001456">
    <property type="entry name" value="Chorismate_synth"/>
    <property type="match status" value="1"/>
</dbReference>
<protein>
    <recommendedName>
        <fullName evidence="3 11">Chorismate synthase</fullName>
        <shortName evidence="11">CS</shortName>
        <ecNumber evidence="3 11">4.2.3.5</ecNumber>
    </recommendedName>
    <alternativeName>
        <fullName evidence="11">5-enolpyruvylshikimate-3-phosphate phospholyase</fullName>
    </alternativeName>
</protein>